<evidence type="ECO:0000256" key="1">
    <source>
        <dbReference type="SAM" id="Phobius"/>
    </source>
</evidence>
<proteinExistence type="predicted"/>
<dbReference type="OrthoDB" id="4779287at2759"/>
<reference evidence="2 3" key="1">
    <citation type="submission" date="2016-04" db="EMBL/GenBank/DDBJ databases">
        <title>A degradative enzymes factory behind the ericoid mycorrhizal symbiosis.</title>
        <authorList>
            <consortium name="DOE Joint Genome Institute"/>
            <person name="Martino E."/>
            <person name="Morin E."/>
            <person name="Grelet G."/>
            <person name="Kuo A."/>
            <person name="Kohler A."/>
            <person name="Daghino S."/>
            <person name="Barry K."/>
            <person name="Choi C."/>
            <person name="Cichocki N."/>
            <person name="Clum A."/>
            <person name="Copeland A."/>
            <person name="Hainaut M."/>
            <person name="Haridas S."/>
            <person name="Labutti K."/>
            <person name="Lindquist E."/>
            <person name="Lipzen A."/>
            <person name="Khouja H.-R."/>
            <person name="Murat C."/>
            <person name="Ohm R."/>
            <person name="Olson A."/>
            <person name="Spatafora J."/>
            <person name="Veneault-Fourrey C."/>
            <person name="Henrissat B."/>
            <person name="Grigoriev I."/>
            <person name="Martin F."/>
            <person name="Perotto S."/>
        </authorList>
    </citation>
    <scope>NUCLEOTIDE SEQUENCE [LARGE SCALE GENOMIC DNA]</scope>
    <source>
        <strain evidence="2 3">F</strain>
    </source>
</reference>
<keyword evidence="3" id="KW-1185">Reference proteome</keyword>
<accession>A0A2J6SBL6</accession>
<feature type="transmembrane region" description="Helical" evidence="1">
    <location>
        <begin position="122"/>
        <end position="142"/>
    </location>
</feature>
<gene>
    <name evidence="2" type="ORF">L207DRAFT_1838</name>
</gene>
<sequence>MYALSFASRTFFCCEPGQYGALPISGYSGICEPIDQNVASSLVATPASQIGATGIATAVVQPATTGTVTSTLKNGYQTTILTTLSGGTATGAVTGTGSGSFGTAGTGQATASSSTLSISKGALIAIIACAIVVPLIALITISSSGGNGKRKREERDSCVAVGWCMLLAPSRARSVLVLPMRSSMLESSRPMGRVNCRRLRCNEAGTRERRSSRVAGRVP</sequence>
<keyword evidence="1" id="KW-1133">Transmembrane helix</keyword>
<protein>
    <submittedName>
        <fullName evidence="2">Uncharacterized protein</fullName>
    </submittedName>
</protein>
<keyword evidence="1" id="KW-0812">Transmembrane</keyword>
<organism evidence="2 3">
    <name type="scientific">Hyaloscypha variabilis (strain UAMH 11265 / GT02V1 / F)</name>
    <name type="common">Meliniomyces variabilis</name>
    <dbReference type="NCBI Taxonomy" id="1149755"/>
    <lineage>
        <taxon>Eukaryota</taxon>
        <taxon>Fungi</taxon>
        <taxon>Dikarya</taxon>
        <taxon>Ascomycota</taxon>
        <taxon>Pezizomycotina</taxon>
        <taxon>Leotiomycetes</taxon>
        <taxon>Helotiales</taxon>
        <taxon>Hyaloscyphaceae</taxon>
        <taxon>Hyaloscypha</taxon>
        <taxon>Hyaloscypha variabilis</taxon>
    </lineage>
</organism>
<evidence type="ECO:0000313" key="3">
    <source>
        <dbReference type="Proteomes" id="UP000235786"/>
    </source>
</evidence>
<name>A0A2J6SBL6_HYAVF</name>
<dbReference type="AlphaFoldDB" id="A0A2J6SBL6"/>
<dbReference type="Proteomes" id="UP000235786">
    <property type="component" value="Unassembled WGS sequence"/>
</dbReference>
<dbReference type="EMBL" id="KZ613937">
    <property type="protein sequence ID" value="PMD48151.1"/>
    <property type="molecule type" value="Genomic_DNA"/>
</dbReference>
<evidence type="ECO:0000313" key="2">
    <source>
        <dbReference type="EMBL" id="PMD48151.1"/>
    </source>
</evidence>
<keyword evidence="1" id="KW-0472">Membrane</keyword>